<gene>
    <name evidence="7" type="ORF">GCM10007964_66420</name>
</gene>
<dbReference type="EMBL" id="BMNT01000050">
    <property type="protein sequence ID" value="GGL15136.1"/>
    <property type="molecule type" value="Genomic_DNA"/>
</dbReference>
<reference evidence="7" key="2">
    <citation type="submission" date="2020-09" db="EMBL/GenBank/DDBJ databases">
        <authorList>
            <person name="Sun Q."/>
            <person name="Ohkuma M."/>
        </authorList>
    </citation>
    <scope>NUCLEOTIDE SEQUENCE</scope>
    <source>
        <strain evidence="7">JCM 13064</strain>
    </source>
</reference>
<organism evidence="7 8">
    <name type="scientific">Sphaerisporangium melleum</name>
    <dbReference type="NCBI Taxonomy" id="321316"/>
    <lineage>
        <taxon>Bacteria</taxon>
        <taxon>Bacillati</taxon>
        <taxon>Actinomycetota</taxon>
        <taxon>Actinomycetes</taxon>
        <taxon>Streptosporangiales</taxon>
        <taxon>Streptosporangiaceae</taxon>
        <taxon>Sphaerisporangium</taxon>
    </lineage>
</organism>
<evidence type="ECO:0000256" key="6">
    <source>
        <dbReference type="SAM" id="Phobius"/>
    </source>
</evidence>
<feature type="compositionally biased region" description="Pro residues" evidence="5">
    <location>
        <begin position="68"/>
        <end position="78"/>
    </location>
</feature>
<dbReference type="Proteomes" id="UP000645217">
    <property type="component" value="Unassembled WGS sequence"/>
</dbReference>
<keyword evidence="3 6" id="KW-1133">Transmembrane helix</keyword>
<keyword evidence="4 6" id="KW-0472">Membrane</keyword>
<feature type="transmembrane region" description="Helical" evidence="6">
    <location>
        <begin position="141"/>
        <end position="158"/>
    </location>
</feature>
<name>A0A917VUF8_9ACTN</name>
<proteinExistence type="predicted"/>
<evidence type="ECO:0000256" key="3">
    <source>
        <dbReference type="ARBA" id="ARBA00022989"/>
    </source>
</evidence>
<feature type="transmembrane region" description="Helical" evidence="6">
    <location>
        <begin position="164"/>
        <end position="181"/>
    </location>
</feature>
<feature type="compositionally biased region" description="Pro residues" evidence="5">
    <location>
        <begin position="32"/>
        <end position="51"/>
    </location>
</feature>
<evidence type="ECO:0000313" key="7">
    <source>
        <dbReference type="EMBL" id="GGL15136.1"/>
    </source>
</evidence>
<evidence type="ECO:0000256" key="4">
    <source>
        <dbReference type="ARBA" id="ARBA00023136"/>
    </source>
</evidence>
<feature type="transmembrane region" description="Helical" evidence="6">
    <location>
        <begin position="101"/>
        <end position="121"/>
    </location>
</feature>
<keyword evidence="2 6" id="KW-0812">Transmembrane</keyword>
<dbReference type="AlphaFoldDB" id="A0A917VUF8"/>
<evidence type="ECO:0008006" key="9">
    <source>
        <dbReference type="Google" id="ProtNLM"/>
    </source>
</evidence>
<evidence type="ECO:0000256" key="1">
    <source>
        <dbReference type="ARBA" id="ARBA00004141"/>
    </source>
</evidence>
<protein>
    <recommendedName>
        <fullName evidence="9">DUF4870 domain-containing protein</fullName>
    </recommendedName>
</protein>
<evidence type="ECO:0000313" key="8">
    <source>
        <dbReference type="Proteomes" id="UP000645217"/>
    </source>
</evidence>
<dbReference type="InterPro" id="IPR019109">
    <property type="entry name" value="MamF_MmsF"/>
</dbReference>
<comment type="caution">
    <text evidence="7">The sequence shown here is derived from an EMBL/GenBank/DDBJ whole genome shotgun (WGS) entry which is preliminary data.</text>
</comment>
<accession>A0A917VUF8</accession>
<sequence>MSEPPYDRPTGPGHTPEDAGSHGGGQGHPPFDRPPPPPGPSSGYPPPPPSYEAPGDAGHSSPSYPSSGPLPPPYPPYGPGQQYGPGHRGPRPGSDDTTMAMLAHLLGLLTSFVGPLVLYLVKKDESPYVRDQAAEALNFQITLFIAFAVSAVLTLVIIGVLLMLIVWAGSLILMIMAAVAANRGENYRYPLNIRFVS</sequence>
<keyword evidence="8" id="KW-1185">Reference proteome</keyword>
<reference evidence="7" key="1">
    <citation type="journal article" date="2014" name="Int. J. Syst. Evol. Microbiol.">
        <title>Complete genome sequence of Corynebacterium casei LMG S-19264T (=DSM 44701T), isolated from a smear-ripened cheese.</title>
        <authorList>
            <consortium name="US DOE Joint Genome Institute (JGI-PGF)"/>
            <person name="Walter F."/>
            <person name="Albersmeier A."/>
            <person name="Kalinowski J."/>
            <person name="Ruckert C."/>
        </authorList>
    </citation>
    <scope>NUCLEOTIDE SEQUENCE</scope>
    <source>
        <strain evidence="7">JCM 13064</strain>
    </source>
</reference>
<evidence type="ECO:0000256" key="2">
    <source>
        <dbReference type="ARBA" id="ARBA00022692"/>
    </source>
</evidence>
<comment type="subcellular location">
    <subcellularLocation>
        <location evidence="1">Membrane</location>
        <topology evidence="1">Multi-pass membrane protein</topology>
    </subcellularLocation>
</comment>
<dbReference type="RefSeq" id="WP_189167036.1">
    <property type="nucleotide sequence ID" value="NZ_BMNT01000050.1"/>
</dbReference>
<dbReference type="Pfam" id="PF09685">
    <property type="entry name" value="MamF_MmsF"/>
    <property type="match status" value="1"/>
</dbReference>
<feature type="region of interest" description="Disordered" evidence="5">
    <location>
        <begin position="1"/>
        <end position="96"/>
    </location>
</feature>
<evidence type="ECO:0000256" key="5">
    <source>
        <dbReference type="SAM" id="MobiDB-lite"/>
    </source>
</evidence>
<feature type="compositionally biased region" description="Low complexity" evidence="5">
    <location>
        <begin position="58"/>
        <end position="67"/>
    </location>
</feature>